<name>A0A8S4F6Z8_PLUXY</name>
<dbReference type="SUPFAM" id="SSF47473">
    <property type="entry name" value="EF-hand"/>
    <property type="match status" value="1"/>
</dbReference>
<evidence type="ECO:0000256" key="1">
    <source>
        <dbReference type="ARBA" id="ARBA00022723"/>
    </source>
</evidence>
<evidence type="ECO:0000313" key="6">
    <source>
        <dbReference type="EMBL" id="CAG9124092.1"/>
    </source>
</evidence>
<keyword evidence="3" id="KW-0106">Calcium</keyword>
<comment type="caution">
    <text evidence="6">The sequence shown here is derived from an EMBL/GenBank/DDBJ whole genome shotgun (WGS) entry which is preliminary data.</text>
</comment>
<evidence type="ECO:0000313" key="7">
    <source>
        <dbReference type="Proteomes" id="UP000653454"/>
    </source>
</evidence>
<dbReference type="PROSITE" id="PS50222">
    <property type="entry name" value="EF_HAND_2"/>
    <property type="match status" value="1"/>
</dbReference>
<organism evidence="6 7">
    <name type="scientific">Plutella xylostella</name>
    <name type="common">Diamondback moth</name>
    <name type="synonym">Plutella maculipennis</name>
    <dbReference type="NCBI Taxonomy" id="51655"/>
    <lineage>
        <taxon>Eukaryota</taxon>
        <taxon>Metazoa</taxon>
        <taxon>Ecdysozoa</taxon>
        <taxon>Arthropoda</taxon>
        <taxon>Hexapoda</taxon>
        <taxon>Insecta</taxon>
        <taxon>Pterygota</taxon>
        <taxon>Neoptera</taxon>
        <taxon>Endopterygota</taxon>
        <taxon>Lepidoptera</taxon>
        <taxon>Glossata</taxon>
        <taxon>Ditrysia</taxon>
        <taxon>Yponomeutoidea</taxon>
        <taxon>Plutellidae</taxon>
        <taxon>Plutella</taxon>
    </lineage>
</organism>
<evidence type="ECO:0000259" key="5">
    <source>
        <dbReference type="PROSITE" id="PS50222"/>
    </source>
</evidence>
<protein>
    <submittedName>
        <fullName evidence="6">(diamondback moth) hypothetical protein</fullName>
    </submittedName>
</protein>
<accession>A0A8S4F6Z8</accession>
<dbReference type="Proteomes" id="UP000653454">
    <property type="component" value="Unassembled WGS sequence"/>
</dbReference>
<dbReference type="GO" id="GO:0000287">
    <property type="term" value="F:magnesium ion binding"/>
    <property type="evidence" value="ECO:0007669"/>
    <property type="project" value="TreeGrafter"/>
</dbReference>
<dbReference type="PANTHER" id="PTHR45791">
    <property type="entry name" value="CALCIUM AND INTEGRIN BINDING FAMILY MEMBER 2"/>
    <property type="match status" value="1"/>
</dbReference>
<dbReference type="EMBL" id="CAJHNJ030000029">
    <property type="protein sequence ID" value="CAG9124092.1"/>
    <property type="molecule type" value="Genomic_DNA"/>
</dbReference>
<dbReference type="OrthoDB" id="114727at2759"/>
<feature type="domain" description="EF-hand" evidence="5">
    <location>
        <begin position="102"/>
        <end position="137"/>
    </location>
</feature>
<dbReference type="GO" id="GO:0005509">
    <property type="term" value="F:calcium ion binding"/>
    <property type="evidence" value="ECO:0007669"/>
    <property type="project" value="InterPro"/>
</dbReference>
<keyword evidence="1" id="KW-0479">Metal-binding</keyword>
<dbReference type="InterPro" id="IPR011992">
    <property type="entry name" value="EF-hand-dom_pair"/>
</dbReference>
<dbReference type="PROSITE" id="PS00018">
    <property type="entry name" value="EF_HAND_1"/>
    <property type="match status" value="1"/>
</dbReference>
<evidence type="ECO:0000256" key="4">
    <source>
        <dbReference type="ARBA" id="ARBA00022842"/>
    </source>
</evidence>
<reference evidence="6" key="1">
    <citation type="submission" date="2020-11" db="EMBL/GenBank/DDBJ databases">
        <authorList>
            <person name="Whiteford S."/>
        </authorList>
    </citation>
    <scope>NUCLEOTIDE SEQUENCE</scope>
</reference>
<dbReference type="InterPro" id="IPR018247">
    <property type="entry name" value="EF_Hand_1_Ca_BS"/>
</dbReference>
<evidence type="ECO:0000256" key="2">
    <source>
        <dbReference type="ARBA" id="ARBA00022737"/>
    </source>
</evidence>
<keyword evidence="2" id="KW-0677">Repeat</keyword>
<sequence length="192" mass="22386">MGSAQSYPGLTEELLEEYASLTYLSKGEILYLMKKFYSMSPEKIDADFHHRFHKDEILAKFPVLRNNPFHDRLFRVFSSKRDNCFSFEDMVDLCSAMSAECPHEVKANWAFKIFDLDEDNQISDMDISDIIDRLTWDPSSPQNVLDKQSKKKIADVILKEIKLDGTSSIGINEFQIMLTKIPEFRTAFYFRL</sequence>
<dbReference type="Gene3D" id="1.10.238.10">
    <property type="entry name" value="EF-hand"/>
    <property type="match status" value="2"/>
</dbReference>
<gene>
    <name evidence="6" type="ORF">PLXY2_LOCUS8075</name>
</gene>
<proteinExistence type="predicted"/>
<dbReference type="KEGG" id="pxy:105382829"/>
<keyword evidence="7" id="KW-1185">Reference proteome</keyword>
<dbReference type="InterPro" id="IPR002048">
    <property type="entry name" value="EF_hand_dom"/>
</dbReference>
<dbReference type="FunFam" id="1.10.238.10:FF:000079">
    <property type="entry name" value="Calcium and integrin-binding family member 2"/>
    <property type="match status" value="1"/>
</dbReference>
<keyword evidence="4" id="KW-0460">Magnesium</keyword>
<dbReference type="InterPro" id="IPR051433">
    <property type="entry name" value="CIBP"/>
</dbReference>
<evidence type="ECO:0000256" key="3">
    <source>
        <dbReference type="ARBA" id="ARBA00022837"/>
    </source>
</evidence>
<dbReference type="PANTHER" id="PTHR45791:SF9">
    <property type="entry name" value="FREQUENIN-1-LIKE PROTEIN"/>
    <property type="match status" value="1"/>
</dbReference>
<dbReference type="AlphaFoldDB" id="A0A8S4F6Z8"/>